<keyword evidence="1" id="KW-1133">Transmembrane helix</keyword>
<keyword evidence="1" id="KW-0472">Membrane</keyword>
<sequence>MKSNSTTTKLSLIGLSLATSPFMMAILVLHFLGEWLEGMGKMSEEVFRADQLPLLHFSEKKSF</sequence>
<keyword evidence="1" id="KW-0812">Transmembrane</keyword>
<organism evidence="2 3">
    <name type="scientific">Hyella patelloides LEGE 07179</name>
    <dbReference type="NCBI Taxonomy" id="945734"/>
    <lineage>
        <taxon>Bacteria</taxon>
        <taxon>Bacillati</taxon>
        <taxon>Cyanobacteriota</taxon>
        <taxon>Cyanophyceae</taxon>
        <taxon>Pleurocapsales</taxon>
        <taxon>Hyellaceae</taxon>
        <taxon>Hyella</taxon>
    </lineage>
</organism>
<name>A0A563VXK6_9CYAN</name>
<protein>
    <submittedName>
        <fullName evidence="2">Uncharacterized protein</fullName>
    </submittedName>
</protein>
<evidence type="ECO:0000256" key="1">
    <source>
        <dbReference type="SAM" id="Phobius"/>
    </source>
</evidence>
<reference evidence="2 3" key="1">
    <citation type="submission" date="2019-01" db="EMBL/GenBank/DDBJ databases">
        <authorList>
            <person name="Brito A."/>
        </authorList>
    </citation>
    <scope>NUCLEOTIDE SEQUENCE [LARGE SCALE GENOMIC DNA]</scope>
    <source>
        <strain evidence="2">1</strain>
    </source>
</reference>
<accession>A0A563VXK6</accession>
<dbReference type="AlphaFoldDB" id="A0A563VXK6"/>
<dbReference type="RefSeq" id="WP_144865916.1">
    <property type="nucleotide sequence ID" value="NZ_LR213801.1"/>
</dbReference>
<proteinExistence type="predicted"/>
<dbReference type="OrthoDB" id="516277at2"/>
<evidence type="ECO:0000313" key="2">
    <source>
        <dbReference type="EMBL" id="VEP16150.1"/>
    </source>
</evidence>
<evidence type="ECO:0000313" key="3">
    <source>
        <dbReference type="Proteomes" id="UP000320055"/>
    </source>
</evidence>
<gene>
    <name evidence="2" type="ORF">H1P_410016</name>
</gene>
<dbReference type="Proteomes" id="UP000320055">
    <property type="component" value="Unassembled WGS sequence"/>
</dbReference>
<keyword evidence="3" id="KW-1185">Reference proteome</keyword>
<dbReference type="EMBL" id="CAACVJ010000346">
    <property type="protein sequence ID" value="VEP16150.1"/>
    <property type="molecule type" value="Genomic_DNA"/>
</dbReference>
<feature type="transmembrane region" description="Helical" evidence="1">
    <location>
        <begin position="12"/>
        <end position="32"/>
    </location>
</feature>